<accession>A0A9W6QIF6</accession>
<dbReference type="RefSeq" id="WP_285606516.1">
    <property type="nucleotide sequence ID" value="NZ_BSSD01000001.1"/>
</dbReference>
<comment type="caution">
    <text evidence="2">The sequence shown here is derived from an EMBL/GenBank/DDBJ whole genome shotgun (WGS) entry which is preliminary data.</text>
</comment>
<evidence type="ECO:0000313" key="2">
    <source>
        <dbReference type="EMBL" id="GLW89275.1"/>
    </source>
</evidence>
<dbReference type="EMBL" id="BSSD01000001">
    <property type="protein sequence ID" value="GLW89275.1"/>
    <property type="molecule type" value="Genomic_DNA"/>
</dbReference>
<sequence length="356" mass="37158">MERTKVRTATTTAVVLLLGALLTLTGLTWDVQWHEDVGPDTFFTLPHLFLYAGSAVSGFASLTAVLMTTAARRAGHAPDPTVGGVPVGVFGRTFTAPLGYLVAGSGAALFLLYGLWDQWWHGIYGFDAVIDSPPHVGLLLSIAMTLVGSVVVFGAARDQPWGRTGVFVSLAVLAGFSTIIAVAFQDASDTVDSMHVAMAFLVLLTLFTGAGFVRKGGIAVAIGLALVQALSWWFSPWATRLYADSVGLPMRDYISGVPTMPALMPMTLIIVALLTYPVIGLAARWAPLVAGALAGALVVTAQAFQDSVVYDVPAPVVGDLLPTILAAAVLGLLAGHLGARFGQMLRLAAGDRPEGA</sequence>
<keyword evidence="1" id="KW-0812">Transmembrane</keyword>
<dbReference type="Proteomes" id="UP001165042">
    <property type="component" value="Unassembled WGS sequence"/>
</dbReference>
<feature type="transmembrane region" description="Helical" evidence="1">
    <location>
        <begin position="196"/>
        <end position="213"/>
    </location>
</feature>
<feature type="transmembrane region" description="Helical" evidence="1">
    <location>
        <begin position="166"/>
        <end position="184"/>
    </location>
</feature>
<feature type="transmembrane region" description="Helical" evidence="1">
    <location>
        <begin position="49"/>
        <end position="67"/>
    </location>
</feature>
<feature type="transmembrane region" description="Helical" evidence="1">
    <location>
        <begin position="220"/>
        <end position="239"/>
    </location>
</feature>
<keyword evidence="1" id="KW-1133">Transmembrane helix</keyword>
<feature type="transmembrane region" description="Helical" evidence="1">
    <location>
        <begin position="136"/>
        <end position="154"/>
    </location>
</feature>
<feature type="transmembrane region" description="Helical" evidence="1">
    <location>
        <begin position="285"/>
        <end position="304"/>
    </location>
</feature>
<feature type="transmembrane region" description="Helical" evidence="1">
    <location>
        <begin position="316"/>
        <end position="337"/>
    </location>
</feature>
<organism evidence="2 3">
    <name type="scientific">Actinokineospora globicatena</name>
    <dbReference type="NCBI Taxonomy" id="103729"/>
    <lineage>
        <taxon>Bacteria</taxon>
        <taxon>Bacillati</taxon>
        <taxon>Actinomycetota</taxon>
        <taxon>Actinomycetes</taxon>
        <taxon>Pseudonocardiales</taxon>
        <taxon>Pseudonocardiaceae</taxon>
        <taxon>Actinokineospora</taxon>
    </lineage>
</organism>
<evidence type="ECO:0000256" key="1">
    <source>
        <dbReference type="SAM" id="Phobius"/>
    </source>
</evidence>
<name>A0A9W6QIF6_9PSEU</name>
<keyword evidence="3" id="KW-1185">Reference proteome</keyword>
<feature type="transmembrane region" description="Helical" evidence="1">
    <location>
        <begin position="12"/>
        <end position="29"/>
    </location>
</feature>
<evidence type="ECO:0000313" key="3">
    <source>
        <dbReference type="Proteomes" id="UP001165042"/>
    </source>
</evidence>
<reference evidence="2" key="1">
    <citation type="submission" date="2023-02" db="EMBL/GenBank/DDBJ databases">
        <title>Actinokineospora globicatena NBRC 15670.</title>
        <authorList>
            <person name="Ichikawa N."/>
            <person name="Sato H."/>
            <person name="Tonouchi N."/>
        </authorList>
    </citation>
    <scope>NUCLEOTIDE SEQUENCE</scope>
    <source>
        <strain evidence="2">NBRC 15670</strain>
    </source>
</reference>
<gene>
    <name evidence="2" type="ORF">Aglo03_00910</name>
</gene>
<feature type="transmembrane region" description="Helical" evidence="1">
    <location>
        <begin position="259"/>
        <end position="278"/>
    </location>
</feature>
<proteinExistence type="predicted"/>
<dbReference type="AlphaFoldDB" id="A0A9W6QIF6"/>
<protein>
    <submittedName>
        <fullName evidence="2">Uncharacterized protein</fullName>
    </submittedName>
</protein>
<feature type="transmembrane region" description="Helical" evidence="1">
    <location>
        <begin position="98"/>
        <end position="116"/>
    </location>
</feature>
<keyword evidence="1" id="KW-0472">Membrane</keyword>